<evidence type="ECO:0000256" key="2">
    <source>
        <dbReference type="PROSITE-ProRule" id="PRU00708"/>
    </source>
</evidence>
<feature type="repeat" description="PPR" evidence="2">
    <location>
        <begin position="700"/>
        <end position="730"/>
    </location>
</feature>
<dbReference type="InterPro" id="IPR046848">
    <property type="entry name" value="E_motif"/>
</dbReference>
<comment type="caution">
    <text evidence="3">The sequence shown here is derived from an EMBL/GenBank/DDBJ whole genome shotgun (WGS) entry which is preliminary data.</text>
</comment>
<name>A0A9Q1QQ70_9CARY</name>
<dbReference type="FunFam" id="1.25.40.10:FF:000090">
    <property type="entry name" value="Pentatricopeptide repeat-containing protein, chloroplastic"/>
    <property type="match status" value="1"/>
</dbReference>
<evidence type="ECO:0000313" key="3">
    <source>
        <dbReference type="EMBL" id="KAJ8451183.1"/>
    </source>
</evidence>
<dbReference type="SUPFAM" id="SSF48452">
    <property type="entry name" value="TPR-like"/>
    <property type="match status" value="1"/>
</dbReference>
<dbReference type="GO" id="GO:0009451">
    <property type="term" value="P:RNA modification"/>
    <property type="evidence" value="ECO:0007669"/>
    <property type="project" value="InterPro"/>
</dbReference>
<evidence type="ECO:0000313" key="4">
    <source>
        <dbReference type="Proteomes" id="UP001153076"/>
    </source>
</evidence>
<dbReference type="Pfam" id="PF13041">
    <property type="entry name" value="PPR_2"/>
    <property type="match status" value="1"/>
</dbReference>
<dbReference type="EMBL" id="JAKOGI010000010">
    <property type="protein sequence ID" value="KAJ8451183.1"/>
    <property type="molecule type" value="Genomic_DNA"/>
</dbReference>
<evidence type="ECO:0008006" key="5">
    <source>
        <dbReference type="Google" id="ProtNLM"/>
    </source>
</evidence>
<organism evidence="3 4">
    <name type="scientific">Carnegiea gigantea</name>
    <dbReference type="NCBI Taxonomy" id="171969"/>
    <lineage>
        <taxon>Eukaryota</taxon>
        <taxon>Viridiplantae</taxon>
        <taxon>Streptophyta</taxon>
        <taxon>Embryophyta</taxon>
        <taxon>Tracheophyta</taxon>
        <taxon>Spermatophyta</taxon>
        <taxon>Magnoliopsida</taxon>
        <taxon>eudicotyledons</taxon>
        <taxon>Gunneridae</taxon>
        <taxon>Pentapetalae</taxon>
        <taxon>Caryophyllales</taxon>
        <taxon>Cactineae</taxon>
        <taxon>Cactaceae</taxon>
        <taxon>Cactoideae</taxon>
        <taxon>Echinocereeae</taxon>
        <taxon>Carnegiea</taxon>
    </lineage>
</organism>
<dbReference type="Gene3D" id="1.25.40.10">
    <property type="entry name" value="Tetratricopeptide repeat domain"/>
    <property type="match status" value="4"/>
</dbReference>
<accession>A0A9Q1QQ70</accession>
<feature type="repeat" description="PPR" evidence="2">
    <location>
        <begin position="461"/>
        <end position="495"/>
    </location>
</feature>
<proteinExistence type="predicted"/>
<keyword evidence="4" id="KW-1185">Reference proteome</keyword>
<dbReference type="AlphaFoldDB" id="A0A9Q1QQ70"/>
<evidence type="ECO:0000256" key="1">
    <source>
        <dbReference type="ARBA" id="ARBA00022737"/>
    </source>
</evidence>
<protein>
    <recommendedName>
        <fullName evidence="5">Chlororespiratory reduction 21</fullName>
    </recommendedName>
</protein>
<dbReference type="PROSITE" id="PS51375">
    <property type="entry name" value="PPR"/>
    <property type="match status" value="4"/>
</dbReference>
<dbReference type="InterPro" id="IPR011990">
    <property type="entry name" value="TPR-like_helical_dom_sf"/>
</dbReference>
<dbReference type="Pfam" id="PF20431">
    <property type="entry name" value="E_motif"/>
    <property type="match status" value="1"/>
</dbReference>
<dbReference type="InterPro" id="IPR002885">
    <property type="entry name" value="PPR_rpt"/>
</dbReference>
<reference evidence="3" key="1">
    <citation type="submission" date="2022-04" db="EMBL/GenBank/DDBJ databases">
        <title>Carnegiea gigantea Genome sequencing and assembly v2.</title>
        <authorList>
            <person name="Copetti D."/>
            <person name="Sanderson M.J."/>
            <person name="Burquez A."/>
            <person name="Wojciechowski M.F."/>
        </authorList>
    </citation>
    <scope>NUCLEOTIDE SEQUENCE</scope>
    <source>
        <strain evidence="3">SGP5-SGP5p</strain>
        <tissue evidence="3">Aerial part</tissue>
    </source>
</reference>
<feature type="repeat" description="PPR" evidence="2">
    <location>
        <begin position="665"/>
        <end position="699"/>
    </location>
</feature>
<keyword evidence="1" id="KW-0677">Repeat</keyword>
<dbReference type="OrthoDB" id="308440at2759"/>
<dbReference type="PANTHER" id="PTHR47926:SF386">
    <property type="entry name" value="PENTATRICOPEPTIDE REPEAT-CONTAINING PROTEIN"/>
    <property type="match status" value="1"/>
</dbReference>
<dbReference type="GO" id="GO:0003723">
    <property type="term" value="F:RNA binding"/>
    <property type="evidence" value="ECO:0007669"/>
    <property type="project" value="InterPro"/>
</dbReference>
<feature type="repeat" description="PPR" evidence="2">
    <location>
        <begin position="254"/>
        <end position="288"/>
    </location>
</feature>
<dbReference type="NCBIfam" id="TIGR00756">
    <property type="entry name" value="PPR"/>
    <property type="match status" value="3"/>
</dbReference>
<sequence>MLSLRNKQRIPKALFLHFSSSDFTPLLRCNHLCNPLFSRASTACPDISLSQNSSKVVNNEISLIKSLIRTCKFLQSLFLFKKFCPSASISSFSADPSAFPFLIRSCASVSHLDFGICLHGYLTKCGFMSCFDISTSLIAMYLKFGNNVGAYQLFEEMPSRDKKFGSGRFFEETLLLFEEMLALDLLPCLEAVRLAVVACGELSRLDKWQWLQSFIIDYGLDRNPLIGNSLISMYIKMERLDLACCTFDAMEERDLVSWNSLITGHAQAKNWADALNVYLTMKDHGNIIHNNVTLLGLVVACSQAGYLEQGRTIHGHCVRAGLLSDFRLGTAILDMYAKCGSIESAEMLFGEGVFEKSLVSWNSLISGYSKTGYNHKAVILFKNISAYSNLKPDSITLANVIPAYSGLGRLEGIRSIHAVILKKGLEMGADVVLGTSLVDAYGKCSDVEAAENLFACIKGADTPTWNSMLTAYYLNDNVHQGMLLFLKMLRSQVLPDTVTVVLLLQMCGQLGSLKQGSMAHGYSLTKGFSSHLKIENAVLDMYMRCSSVEASEQLFRLMNMKNIVTWNTMLSGYVKIASHSTTMILFSQMQLESVCRPDSVTLICLIQSSAALLGGHGAEVAHVFVLKLGFASATMVVNSLMDAYAKSGIIEDASSLFVHMGQTRDQCSWNVMIAACGMNGQGEKACELLKEMNEDGYEPDSVTFTSLLSACSHSGMIEEGCRYFDLMINKYNIHPDLEHWTCIIDMFGRAGRLEEAYQLIKYSLNRNRFGVIPSDSGAIWGAFLEACRMYKNIELGELAGKKLLQLSPQNSGYPILLSDLYASTMRWDEVLKVRQVLNDRRLVKEPGFSSVKT</sequence>
<dbReference type="PANTHER" id="PTHR47926">
    <property type="entry name" value="PENTATRICOPEPTIDE REPEAT-CONTAINING PROTEIN"/>
    <property type="match status" value="1"/>
</dbReference>
<dbReference type="Proteomes" id="UP001153076">
    <property type="component" value="Unassembled WGS sequence"/>
</dbReference>
<gene>
    <name evidence="3" type="ORF">Cgig2_013955</name>
</gene>
<dbReference type="InterPro" id="IPR046960">
    <property type="entry name" value="PPR_At4g14850-like_plant"/>
</dbReference>
<dbReference type="Pfam" id="PF01535">
    <property type="entry name" value="PPR"/>
    <property type="match status" value="10"/>
</dbReference>